<dbReference type="HOGENOM" id="CLU_139852_1_0_1"/>
<dbReference type="STRING" id="7244.B4MDN7"/>
<dbReference type="AlphaFoldDB" id="B4MDN7"/>
<organism evidence="2 3">
    <name type="scientific">Drosophila virilis</name>
    <name type="common">Fruit fly</name>
    <dbReference type="NCBI Taxonomy" id="7244"/>
    <lineage>
        <taxon>Eukaryota</taxon>
        <taxon>Metazoa</taxon>
        <taxon>Ecdysozoa</taxon>
        <taxon>Arthropoda</taxon>
        <taxon>Hexapoda</taxon>
        <taxon>Insecta</taxon>
        <taxon>Pterygota</taxon>
        <taxon>Neoptera</taxon>
        <taxon>Endopterygota</taxon>
        <taxon>Diptera</taxon>
        <taxon>Brachycera</taxon>
        <taxon>Muscomorpha</taxon>
        <taxon>Ephydroidea</taxon>
        <taxon>Drosophilidae</taxon>
        <taxon>Drosophila</taxon>
    </lineage>
</organism>
<reference evidence="2 3" key="1">
    <citation type="journal article" date="2007" name="Nature">
        <title>Evolution of genes and genomes on the Drosophila phylogeny.</title>
        <authorList>
            <consortium name="Drosophila 12 Genomes Consortium"/>
            <person name="Clark A.G."/>
            <person name="Eisen M.B."/>
            <person name="Smith D.R."/>
            <person name="Bergman C.M."/>
            <person name="Oliver B."/>
            <person name="Markow T.A."/>
            <person name="Kaufman T.C."/>
            <person name="Kellis M."/>
            <person name="Gelbart W."/>
            <person name="Iyer V.N."/>
            <person name="Pollard D.A."/>
            <person name="Sackton T.B."/>
            <person name="Larracuente A.M."/>
            <person name="Singh N.D."/>
            <person name="Abad J.P."/>
            <person name="Abt D.N."/>
            <person name="Adryan B."/>
            <person name="Aguade M."/>
            <person name="Akashi H."/>
            <person name="Anderson W.W."/>
            <person name="Aquadro C.F."/>
            <person name="Ardell D.H."/>
            <person name="Arguello R."/>
            <person name="Artieri C.G."/>
            <person name="Barbash D.A."/>
            <person name="Barker D."/>
            <person name="Barsanti P."/>
            <person name="Batterham P."/>
            <person name="Batzoglou S."/>
            <person name="Begun D."/>
            <person name="Bhutkar A."/>
            <person name="Blanco E."/>
            <person name="Bosak S.A."/>
            <person name="Bradley R.K."/>
            <person name="Brand A.D."/>
            <person name="Brent M.R."/>
            <person name="Brooks A.N."/>
            <person name="Brown R.H."/>
            <person name="Butlin R.K."/>
            <person name="Caggese C."/>
            <person name="Calvi B.R."/>
            <person name="Bernardo de Carvalho A."/>
            <person name="Caspi A."/>
            <person name="Castrezana S."/>
            <person name="Celniker S.E."/>
            <person name="Chang J.L."/>
            <person name="Chapple C."/>
            <person name="Chatterji S."/>
            <person name="Chinwalla A."/>
            <person name="Civetta A."/>
            <person name="Clifton S.W."/>
            <person name="Comeron J.M."/>
            <person name="Costello J.C."/>
            <person name="Coyne J.A."/>
            <person name="Daub J."/>
            <person name="David R.G."/>
            <person name="Delcher A.L."/>
            <person name="Delehaunty K."/>
            <person name="Do C.B."/>
            <person name="Ebling H."/>
            <person name="Edwards K."/>
            <person name="Eickbush T."/>
            <person name="Evans J.D."/>
            <person name="Filipski A."/>
            <person name="Findeiss S."/>
            <person name="Freyhult E."/>
            <person name="Fulton L."/>
            <person name="Fulton R."/>
            <person name="Garcia A.C."/>
            <person name="Gardiner A."/>
            <person name="Garfield D.A."/>
            <person name="Garvin B.E."/>
            <person name="Gibson G."/>
            <person name="Gilbert D."/>
            <person name="Gnerre S."/>
            <person name="Godfrey J."/>
            <person name="Good R."/>
            <person name="Gotea V."/>
            <person name="Gravely B."/>
            <person name="Greenberg A.J."/>
            <person name="Griffiths-Jones S."/>
            <person name="Gross S."/>
            <person name="Guigo R."/>
            <person name="Gustafson E.A."/>
            <person name="Haerty W."/>
            <person name="Hahn M.W."/>
            <person name="Halligan D.L."/>
            <person name="Halpern A.L."/>
            <person name="Halter G.M."/>
            <person name="Han M.V."/>
            <person name="Heger A."/>
            <person name="Hillier L."/>
            <person name="Hinrichs A.S."/>
            <person name="Holmes I."/>
            <person name="Hoskins R.A."/>
            <person name="Hubisz M.J."/>
            <person name="Hultmark D."/>
            <person name="Huntley M.A."/>
            <person name="Jaffe D.B."/>
            <person name="Jagadeeshan S."/>
            <person name="Jeck W.R."/>
            <person name="Johnson J."/>
            <person name="Jones C.D."/>
            <person name="Jordan W.C."/>
            <person name="Karpen G.H."/>
            <person name="Kataoka E."/>
            <person name="Keightley P.D."/>
            <person name="Kheradpour P."/>
            <person name="Kirkness E.F."/>
            <person name="Koerich L.B."/>
            <person name="Kristiansen K."/>
            <person name="Kudrna D."/>
            <person name="Kulathinal R.J."/>
            <person name="Kumar S."/>
            <person name="Kwok R."/>
            <person name="Lander E."/>
            <person name="Langley C.H."/>
            <person name="Lapoint R."/>
            <person name="Lazzaro B.P."/>
            <person name="Lee S.J."/>
            <person name="Levesque L."/>
            <person name="Li R."/>
            <person name="Lin C.F."/>
            <person name="Lin M.F."/>
            <person name="Lindblad-Toh K."/>
            <person name="Llopart A."/>
            <person name="Long M."/>
            <person name="Low L."/>
            <person name="Lozovsky E."/>
            <person name="Lu J."/>
            <person name="Luo M."/>
            <person name="Machado C.A."/>
            <person name="Makalowski W."/>
            <person name="Marzo M."/>
            <person name="Matsuda M."/>
            <person name="Matzkin L."/>
            <person name="McAllister B."/>
            <person name="McBride C.S."/>
            <person name="McKernan B."/>
            <person name="McKernan K."/>
            <person name="Mendez-Lago M."/>
            <person name="Minx P."/>
            <person name="Mollenhauer M.U."/>
            <person name="Montooth K."/>
            <person name="Mount S.M."/>
            <person name="Mu X."/>
            <person name="Myers E."/>
            <person name="Negre B."/>
            <person name="Newfeld S."/>
            <person name="Nielsen R."/>
            <person name="Noor M.A."/>
            <person name="O'Grady P."/>
            <person name="Pachter L."/>
            <person name="Papaceit M."/>
            <person name="Parisi M.J."/>
            <person name="Parisi M."/>
            <person name="Parts L."/>
            <person name="Pedersen J.S."/>
            <person name="Pesole G."/>
            <person name="Phillippy A.M."/>
            <person name="Ponting C.P."/>
            <person name="Pop M."/>
            <person name="Porcelli D."/>
            <person name="Powell J.R."/>
            <person name="Prohaska S."/>
            <person name="Pruitt K."/>
            <person name="Puig M."/>
            <person name="Quesneville H."/>
            <person name="Ram K.R."/>
            <person name="Rand D."/>
            <person name="Rasmussen M.D."/>
            <person name="Reed L.K."/>
            <person name="Reenan R."/>
            <person name="Reily A."/>
            <person name="Remington K.A."/>
            <person name="Rieger T.T."/>
            <person name="Ritchie M.G."/>
            <person name="Robin C."/>
            <person name="Rogers Y.H."/>
            <person name="Rohde C."/>
            <person name="Rozas J."/>
            <person name="Rubenfield M.J."/>
            <person name="Ruiz A."/>
            <person name="Russo S."/>
            <person name="Salzberg S.L."/>
            <person name="Sanchez-Gracia A."/>
            <person name="Saranga D.J."/>
            <person name="Sato H."/>
            <person name="Schaeffer S.W."/>
            <person name="Schatz M.C."/>
            <person name="Schlenke T."/>
            <person name="Schwartz R."/>
            <person name="Segarra C."/>
            <person name="Singh R.S."/>
            <person name="Sirot L."/>
            <person name="Sirota M."/>
            <person name="Sisneros N.B."/>
            <person name="Smith C.D."/>
            <person name="Smith T.F."/>
            <person name="Spieth J."/>
            <person name="Stage D.E."/>
            <person name="Stark A."/>
            <person name="Stephan W."/>
            <person name="Strausberg R.L."/>
            <person name="Strempel S."/>
            <person name="Sturgill D."/>
            <person name="Sutton G."/>
            <person name="Sutton G.G."/>
            <person name="Tao W."/>
            <person name="Teichmann S."/>
            <person name="Tobari Y.N."/>
            <person name="Tomimura Y."/>
            <person name="Tsolas J.M."/>
            <person name="Valente V.L."/>
            <person name="Venter E."/>
            <person name="Venter J.C."/>
            <person name="Vicario S."/>
            <person name="Vieira F.G."/>
            <person name="Vilella A.J."/>
            <person name="Villasante A."/>
            <person name="Walenz B."/>
            <person name="Wang J."/>
            <person name="Wasserman M."/>
            <person name="Watts T."/>
            <person name="Wilson D."/>
            <person name="Wilson R.K."/>
            <person name="Wing R.A."/>
            <person name="Wolfner M.F."/>
            <person name="Wong A."/>
            <person name="Wong G.K."/>
            <person name="Wu C.I."/>
            <person name="Wu G."/>
            <person name="Yamamoto D."/>
            <person name="Yang H.P."/>
            <person name="Yang S.P."/>
            <person name="Yorke J.A."/>
            <person name="Yoshida K."/>
            <person name="Zdobnov E."/>
            <person name="Zhang P."/>
            <person name="Zhang Y."/>
            <person name="Zimin A.V."/>
            <person name="Baldwin J."/>
            <person name="Abdouelleil A."/>
            <person name="Abdulkadir J."/>
            <person name="Abebe A."/>
            <person name="Abera B."/>
            <person name="Abreu J."/>
            <person name="Acer S.C."/>
            <person name="Aftuck L."/>
            <person name="Alexander A."/>
            <person name="An P."/>
            <person name="Anderson E."/>
            <person name="Anderson S."/>
            <person name="Arachi H."/>
            <person name="Azer M."/>
            <person name="Bachantsang P."/>
            <person name="Barry A."/>
            <person name="Bayul T."/>
            <person name="Berlin A."/>
            <person name="Bessette D."/>
            <person name="Bloom T."/>
            <person name="Blye J."/>
            <person name="Boguslavskiy L."/>
            <person name="Bonnet C."/>
            <person name="Boukhgalter B."/>
            <person name="Bourzgui I."/>
            <person name="Brown A."/>
            <person name="Cahill P."/>
            <person name="Channer S."/>
            <person name="Cheshatsang Y."/>
            <person name="Chuda L."/>
            <person name="Citroen M."/>
            <person name="Collymore A."/>
            <person name="Cooke P."/>
            <person name="Costello M."/>
            <person name="D'Aco K."/>
            <person name="Daza R."/>
            <person name="De Haan G."/>
            <person name="DeGray S."/>
            <person name="DeMaso C."/>
            <person name="Dhargay N."/>
            <person name="Dooley K."/>
            <person name="Dooley E."/>
            <person name="Doricent M."/>
            <person name="Dorje P."/>
            <person name="Dorjee K."/>
            <person name="Dupes A."/>
            <person name="Elong R."/>
            <person name="Falk J."/>
            <person name="Farina A."/>
            <person name="Faro S."/>
            <person name="Ferguson D."/>
            <person name="Fisher S."/>
            <person name="Foley C.D."/>
            <person name="Franke A."/>
            <person name="Friedrich D."/>
            <person name="Gadbois L."/>
            <person name="Gearin G."/>
            <person name="Gearin C.R."/>
            <person name="Giannoukos G."/>
            <person name="Goode T."/>
            <person name="Graham J."/>
            <person name="Grandbois E."/>
            <person name="Grewal S."/>
            <person name="Gyaltsen K."/>
            <person name="Hafez N."/>
            <person name="Hagos B."/>
            <person name="Hall J."/>
            <person name="Henson C."/>
            <person name="Hollinger A."/>
            <person name="Honan T."/>
            <person name="Huard M.D."/>
            <person name="Hughes L."/>
            <person name="Hurhula B."/>
            <person name="Husby M.E."/>
            <person name="Kamat A."/>
            <person name="Kanga B."/>
            <person name="Kashin S."/>
            <person name="Khazanovich D."/>
            <person name="Kisner P."/>
            <person name="Lance K."/>
            <person name="Lara M."/>
            <person name="Lee W."/>
            <person name="Lennon N."/>
            <person name="Letendre F."/>
            <person name="LeVine R."/>
            <person name="Lipovsky A."/>
            <person name="Liu X."/>
            <person name="Liu J."/>
            <person name="Liu S."/>
            <person name="Lokyitsang T."/>
            <person name="Lokyitsang Y."/>
            <person name="Lubonja R."/>
            <person name="Lui A."/>
            <person name="MacDonald P."/>
            <person name="Magnisalis V."/>
            <person name="Maru K."/>
            <person name="Matthews C."/>
            <person name="McCusker W."/>
            <person name="McDonough S."/>
            <person name="Mehta T."/>
            <person name="Meldrim J."/>
            <person name="Meneus L."/>
            <person name="Mihai O."/>
            <person name="Mihalev A."/>
            <person name="Mihova T."/>
            <person name="Mittelman R."/>
            <person name="Mlenga V."/>
            <person name="Montmayeur A."/>
            <person name="Mulrain L."/>
            <person name="Navidi A."/>
            <person name="Naylor J."/>
            <person name="Negash T."/>
            <person name="Nguyen T."/>
            <person name="Nguyen N."/>
            <person name="Nicol R."/>
            <person name="Norbu C."/>
            <person name="Norbu N."/>
            <person name="Novod N."/>
            <person name="O'Neill B."/>
            <person name="Osman S."/>
            <person name="Markiewicz E."/>
            <person name="Oyono O.L."/>
            <person name="Patti C."/>
            <person name="Phunkhang P."/>
            <person name="Pierre F."/>
            <person name="Priest M."/>
            <person name="Raghuraman S."/>
            <person name="Rege F."/>
            <person name="Reyes R."/>
            <person name="Rise C."/>
            <person name="Rogov P."/>
            <person name="Ross K."/>
            <person name="Ryan E."/>
            <person name="Settipalli S."/>
            <person name="Shea T."/>
            <person name="Sherpa N."/>
            <person name="Shi L."/>
            <person name="Shih D."/>
            <person name="Sparrow T."/>
            <person name="Spaulding J."/>
            <person name="Stalker J."/>
            <person name="Stange-Thomann N."/>
            <person name="Stavropoulos S."/>
            <person name="Stone C."/>
            <person name="Strader C."/>
            <person name="Tesfaye S."/>
            <person name="Thomson T."/>
            <person name="Thoulutsang Y."/>
            <person name="Thoulutsang D."/>
            <person name="Topham K."/>
            <person name="Topping I."/>
            <person name="Tsamla T."/>
            <person name="Vassiliev H."/>
            <person name="Vo A."/>
            <person name="Wangchuk T."/>
            <person name="Wangdi T."/>
            <person name="Weiand M."/>
            <person name="Wilkinson J."/>
            <person name="Wilson A."/>
            <person name="Yadav S."/>
            <person name="Young G."/>
            <person name="Yu Q."/>
            <person name="Zembek L."/>
            <person name="Zhong D."/>
            <person name="Zimmer A."/>
            <person name="Zwirko Z."/>
            <person name="Jaffe D.B."/>
            <person name="Alvarez P."/>
            <person name="Brockman W."/>
            <person name="Butler J."/>
            <person name="Chin C."/>
            <person name="Gnerre S."/>
            <person name="Grabherr M."/>
            <person name="Kleber M."/>
            <person name="Mauceli E."/>
            <person name="MacCallum I."/>
        </authorList>
    </citation>
    <scope>NUCLEOTIDE SEQUENCE [LARGE SCALE GENOMIC DNA]</scope>
    <source>
        <strain evidence="3">Tucson 15010-1051.87</strain>
    </source>
</reference>
<dbReference type="GO" id="GO:0000460">
    <property type="term" value="P:maturation of 5.8S rRNA"/>
    <property type="evidence" value="ECO:0007669"/>
    <property type="project" value="TreeGrafter"/>
</dbReference>
<gene>
    <name evidence="2" type="primary">Dvir\GJ16137</name>
    <name evidence="2" type="ORF">Dvir_GJ16137</name>
</gene>
<feature type="region of interest" description="Disordered" evidence="1">
    <location>
        <begin position="116"/>
        <end position="164"/>
    </location>
</feature>
<dbReference type="OMA" id="GSMKKKF"/>
<evidence type="ECO:0000256" key="1">
    <source>
        <dbReference type="SAM" id="MobiDB-lite"/>
    </source>
</evidence>
<dbReference type="Pfam" id="PF10175">
    <property type="entry name" value="MPP6"/>
    <property type="match status" value="1"/>
</dbReference>
<proteinExistence type="predicted"/>
<dbReference type="PANTHER" id="PTHR13582">
    <property type="entry name" value="M-PHASE PHOSPHOPROTEIN 6"/>
    <property type="match status" value="1"/>
</dbReference>
<dbReference type="eggNOG" id="KOG4531">
    <property type="taxonomic scope" value="Eukaryota"/>
</dbReference>
<dbReference type="Proteomes" id="UP000008792">
    <property type="component" value="Unassembled WGS sequence"/>
</dbReference>
<evidence type="ECO:0008006" key="4">
    <source>
        <dbReference type="Google" id="ProtNLM"/>
    </source>
</evidence>
<protein>
    <recommendedName>
        <fullName evidence="4">M-phase phosphoprotein 6</fullName>
    </recommendedName>
</protein>
<dbReference type="PANTHER" id="PTHR13582:SF0">
    <property type="entry name" value="M-PHASE PHOSPHOPROTEIN 6"/>
    <property type="match status" value="1"/>
</dbReference>
<dbReference type="PhylomeDB" id="B4MDN7"/>
<dbReference type="KEGG" id="dvi:6635635"/>
<dbReference type="EMBL" id="CH940661">
    <property type="protein sequence ID" value="EDW71298.1"/>
    <property type="molecule type" value="Genomic_DNA"/>
</dbReference>
<keyword evidence="3" id="KW-1185">Reference proteome</keyword>
<dbReference type="FunCoup" id="B4MDN7">
    <property type="interactions" value="1439"/>
</dbReference>
<dbReference type="InterPro" id="IPR019324">
    <property type="entry name" value="MPP6"/>
</dbReference>
<sequence length="164" mass="18885">MPSKVKPRLSRGVLDMKFMQRTKAKVAKEDDDEQSRALYSNELNQKMLNSNSNFIIEPSYSICAGLIDGRLSFRGMNPELERLMELELAEKQGRTRPDQPKDITDQEMAEAYYANQAPAASKTMNKKFATKNEFNKRKSNDNPKSQKKPEFKKPRQDDDDDDDS</sequence>
<dbReference type="OrthoDB" id="20403at2759"/>
<name>B4MDN7_DROVI</name>
<evidence type="ECO:0000313" key="3">
    <source>
        <dbReference type="Proteomes" id="UP000008792"/>
    </source>
</evidence>
<accession>B4MDN7</accession>
<dbReference type="InParanoid" id="B4MDN7"/>
<evidence type="ECO:0000313" key="2">
    <source>
        <dbReference type="EMBL" id="EDW71298.1"/>
    </source>
</evidence>
<feature type="compositionally biased region" description="Basic and acidic residues" evidence="1">
    <location>
        <begin position="147"/>
        <end position="156"/>
    </location>
</feature>